<organism evidence="3 4">
    <name type="scientific">Qipengyuania citrea</name>
    <dbReference type="NCBI Taxonomy" id="225971"/>
    <lineage>
        <taxon>Bacteria</taxon>
        <taxon>Pseudomonadati</taxon>
        <taxon>Pseudomonadota</taxon>
        <taxon>Alphaproteobacteria</taxon>
        <taxon>Sphingomonadales</taxon>
        <taxon>Erythrobacteraceae</taxon>
        <taxon>Qipengyuania</taxon>
    </lineage>
</organism>
<dbReference type="Proteomes" id="UP001238601">
    <property type="component" value="Unassembled WGS sequence"/>
</dbReference>
<protein>
    <recommendedName>
        <fullName evidence="1">Multi-ubiquitin domain-containing protein</fullName>
    </recommendedName>
</protein>
<accession>A0A6I4UG01</accession>
<sequence>MAKEKLVTIAINSRKFEEPKGKITYDRVVALAYPDHAQFPDATYSIVYERGASGRAQGTLSKDGSVEIVEGMRFRVKRTGES</sequence>
<dbReference type="AlphaFoldDB" id="A0A6I4UG01"/>
<evidence type="ECO:0000313" key="4">
    <source>
        <dbReference type="Proteomes" id="UP000439914"/>
    </source>
</evidence>
<reference evidence="2 5" key="2">
    <citation type="submission" date="2023-07" db="EMBL/GenBank/DDBJ databases">
        <title>Genomic Encyclopedia of Type Strains, Phase IV (KMG-IV): sequencing the most valuable type-strain genomes for metagenomic binning, comparative biology and taxonomic classification.</title>
        <authorList>
            <person name="Goeker M."/>
        </authorList>
    </citation>
    <scope>NUCLEOTIDE SEQUENCE [LARGE SCALE GENOMIC DNA]</scope>
    <source>
        <strain evidence="2 5">DSM 14432</strain>
    </source>
</reference>
<dbReference type="Proteomes" id="UP000439914">
    <property type="component" value="Unassembled WGS sequence"/>
</dbReference>
<evidence type="ECO:0000259" key="1">
    <source>
        <dbReference type="Pfam" id="PF14452"/>
    </source>
</evidence>
<comment type="caution">
    <text evidence="3">The sequence shown here is derived from an EMBL/GenBank/DDBJ whole genome shotgun (WGS) entry which is preliminary data.</text>
</comment>
<feature type="domain" description="Multi-ubiquitin" evidence="1">
    <location>
        <begin position="7"/>
        <end position="79"/>
    </location>
</feature>
<reference evidence="3 4" key="1">
    <citation type="submission" date="2019-12" db="EMBL/GenBank/DDBJ databases">
        <title>Genomic-based taxomic classification of the family Erythrobacteraceae.</title>
        <authorList>
            <person name="Xu L."/>
        </authorList>
    </citation>
    <scope>NUCLEOTIDE SEQUENCE [LARGE SCALE GENOMIC DNA]</scope>
    <source>
        <strain evidence="3 4">CGMCC 1.8703</strain>
    </source>
</reference>
<name>A0A6I4UG01_9SPHN</name>
<dbReference type="EMBL" id="WTYG01000004">
    <property type="protein sequence ID" value="MXP36577.1"/>
    <property type="molecule type" value="Genomic_DNA"/>
</dbReference>
<dbReference type="InterPro" id="IPR027802">
    <property type="entry name" value="Multi-ubiquitin_dom"/>
</dbReference>
<evidence type="ECO:0000313" key="5">
    <source>
        <dbReference type="Proteomes" id="UP001238601"/>
    </source>
</evidence>
<dbReference type="EMBL" id="JAUSWK010000003">
    <property type="protein sequence ID" value="MDQ0567083.1"/>
    <property type="molecule type" value="Genomic_DNA"/>
</dbReference>
<proteinExistence type="predicted"/>
<keyword evidence="5" id="KW-1185">Reference proteome</keyword>
<gene>
    <name evidence="3" type="ORF">GRI55_12500</name>
    <name evidence="2" type="ORF">QOZ97_002630</name>
</gene>
<dbReference type="RefSeq" id="WP_160767391.1">
    <property type="nucleotide sequence ID" value="NZ_JAINWE010000009.1"/>
</dbReference>
<evidence type="ECO:0000313" key="3">
    <source>
        <dbReference type="EMBL" id="MXP36577.1"/>
    </source>
</evidence>
<dbReference type="Pfam" id="PF14452">
    <property type="entry name" value="Multi_ubiq"/>
    <property type="match status" value="1"/>
</dbReference>
<evidence type="ECO:0000313" key="2">
    <source>
        <dbReference type="EMBL" id="MDQ0567083.1"/>
    </source>
</evidence>
<dbReference type="GeneID" id="93687451"/>